<keyword evidence="11" id="KW-1185">Reference proteome</keyword>
<evidence type="ECO:0000256" key="3">
    <source>
        <dbReference type="ARBA" id="ARBA00022490"/>
    </source>
</evidence>
<dbReference type="InterPro" id="IPR010987">
    <property type="entry name" value="Glutathione-S-Trfase_C-like"/>
</dbReference>
<dbReference type="Gene3D" id="3.40.30.10">
    <property type="entry name" value="Glutaredoxin"/>
    <property type="match status" value="1"/>
</dbReference>
<dbReference type="InterPro" id="IPR036249">
    <property type="entry name" value="Thioredoxin-like_sf"/>
</dbReference>
<dbReference type="CDD" id="cd03185">
    <property type="entry name" value="GST_C_Tau"/>
    <property type="match status" value="1"/>
</dbReference>
<dbReference type="PROSITE" id="PS50404">
    <property type="entry name" value="GST_NTER"/>
    <property type="match status" value="1"/>
</dbReference>
<dbReference type="InterPro" id="IPR045074">
    <property type="entry name" value="GST_C_Tau"/>
</dbReference>
<comment type="catalytic activity">
    <reaction evidence="7">
        <text>RX + glutathione = an S-substituted glutathione + a halide anion + H(+)</text>
        <dbReference type="Rhea" id="RHEA:16437"/>
        <dbReference type="ChEBI" id="CHEBI:15378"/>
        <dbReference type="ChEBI" id="CHEBI:16042"/>
        <dbReference type="ChEBI" id="CHEBI:17792"/>
        <dbReference type="ChEBI" id="CHEBI:57925"/>
        <dbReference type="ChEBI" id="CHEBI:90779"/>
        <dbReference type="EC" id="2.5.1.18"/>
    </reaction>
</comment>
<dbReference type="PROSITE" id="PS50405">
    <property type="entry name" value="GST_CTER"/>
    <property type="match status" value="1"/>
</dbReference>
<evidence type="ECO:0000256" key="2">
    <source>
        <dbReference type="ARBA" id="ARBA00012452"/>
    </source>
</evidence>
<evidence type="ECO:0000256" key="1">
    <source>
        <dbReference type="ARBA" id="ARBA00004514"/>
    </source>
</evidence>
<dbReference type="EC" id="2.5.1.18" evidence="2"/>
<evidence type="ECO:0000256" key="5">
    <source>
        <dbReference type="ARBA" id="ARBA00022679"/>
    </source>
</evidence>
<dbReference type="InterPro" id="IPR040079">
    <property type="entry name" value="Glutathione_S-Trfase"/>
</dbReference>
<evidence type="ECO:0000313" key="10">
    <source>
        <dbReference type="EMBL" id="KAK2643835.1"/>
    </source>
</evidence>
<name>A0AAD9TX20_9ROSI</name>
<evidence type="ECO:0000259" key="9">
    <source>
        <dbReference type="PROSITE" id="PS50405"/>
    </source>
</evidence>
<sequence length="219" mass="25746">MEEVKLHGFWPSPFSHRVIWALKLKGVEYEYIEEDFPNKSELLLKYNPIYKKIPVLVHGGKPIAESLVILEYIEDTWPHNPLMPTDVYHKAIARFWIQFGQYKDYFRPFFHKSGEEQEKAAKEILEMLKILEEQGLGDKKFFGGDAINLVDIALGWLPLWLEAIEEAVGVKLMEPTTFPRLHSWMLNFMQVDVIKQNLPDRQKLLAHMKNLRNKFVADH</sequence>
<dbReference type="InterPro" id="IPR045073">
    <property type="entry name" value="Omega/Tau-like"/>
</dbReference>
<keyword evidence="4" id="KW-0216">Detoxification</keyword>
<dbReference type="FunFam" id="3.40.30.10:FF:000014">
    <property type="entry name" value="Tau class glutathione S-transferase"/>
    <property type="match status" value="1"/>
</dbReference>
<feature type="domain" description="GST C-terminal" evidence="9">
    <location>
        <begin position="86"/>
        <end position="211"/>
    </location>
</feature>
<dbReference type="InterPro" id="IPR036282">
    <property type="entry name" value="Glutathione-S-Trfase_C_sf"/>
</dbReference>
<proteinExistence type="inferred from homology"/>
<reference evidence="10" key="1">
    <citation type="journal article" date="2023" name="Plant J.">
        <title>Genome sequences and population genomics provide insights into the demographic history, inbreeding, and mutation load of two 'living fossil' tree species of Dipteronia.</title>
        <authorList>
            <person name="Feng Y."/>
            <person name="Comes H.P."/>
            <person name="Chen J."/>
            <person name="Zhu S."/>
            <person name="Lu R."/>
            <person name="Zhang X."/>
            <person name="Li P."/>
            <person name="Qiu J."/>
            <person name="Olsen K.M."/>
            <person name="Qiu Y."/>
        </authorList>
    </citation>
    <scope>NUCLEOTIDE SEQUENCE</scope>
    <source>
        <strain evidence="10">KIB01</strain>
    </source>
</reference>
<accession>A0AAD9TX20</accession>
<gene>
    <name evidence="10" type="ORF">Ddye_019030</name>
</gene>
<dbReference type="AlphaFoldDB" id="A0AAD9TX20"/>
<dbReference type="SFLD" id="SFLDG01152">
    <property type="entry name" value="Main.3:_Omega-_and_Tau-like"/>
    <property type="match status" value="1"/>
</dbReference>
<dbReference type="GO" id="GO:0006749">
    <property type="term" value="P:glutathione metabolic process"/>
    <property type="evidence" value="ECO:0007669"/>
    <property type="project" value="InterPro"/>
</dbReference>
<evidence type="ECO:0000256" key="7">
    <source>
        <dbReference type="ARBA" id="ARBA00047960"/>
    </source>
</evidence>
<dbReference type="Pfam" id="PF00043">
    <property type="entry name" value="GST_C"/>
    <property type="match status" value="1"/>
</dbReference>
<dbReference type="GO" id="GO:0009407">
    <property type="term" value="P:toxin catabolic process"/>
    <property type="evidence" value="ECO:0007669"/>
    <property type="project" value="UniProtKB-ARBA"/>
</dbReference>
<comment type="subcellular location">
    <subcellularLocation>
        <location evidence="1">Cytoplasm</location>
        <location evidence="1">Cytosol</location>
    </subcellularLocation>
</comment>
<dbReference type="Gene3D" id="1.20.1050.10">
    <property type="match status" value="1"/>
</dbReference>
<dbReference type="EMBL" id="JANJYI010000006">
    <property type="protein sequence ID" value="KAK2643835.1"/>
    <property type="molecule type" value="Genomic_DNA"/>
</dbReference>
<dbReference type="Proteomes" id="UP001280121">
    <property type="component" value="Unassembled WGS sequence"/>
</dbReference>
<evidence type="ECO:0000313" key="11">
    <source>
        <dbReference type="Proteomes" id="UP001280121"/>
    </source>
</evidence>
<dbReference type="InterPro" id="IPR004045">
    <property type="entry name" value="Glutathione_S-Trfase_N"/>
</dbReference>
<evidence type="ECO:0000259" key="8">
    <source>
        <dbReference type="PROSITE" id="PS50404"/>
    </source>
</evidence>
<organism evidence="10 11">
    <name type="scientific">Dipteronia dyeriana</name>
    <dbReference type="NCBI Taxonomy" id="168575"/>
    <lineage>
        <taxon>Eukaryota</taxon>
        <taxon>Viridiplantae</taxon>
        <taxon>Streptophyta</taxon>
        <taxon>Embryophyta</taxon>
        <taxon>Tracheophyta</taxon>
        <taxon>Spermatophyta</taxon>
        <taxon>Magnoliopsida</taxon>
        <taxon>eudicotyledons</taxon>
        <taxon>Gunneridae</taxon>
        <taxon>Pentapetalae</taxon>
        <taxon>rosids</taxon>
        <taxon>malvids</taxon>
        <taxon>Sapindales</taxon>
        <taxon>Sapindaceae</taxon>
        <taxon>Hippocastanoideae</taxon>
        <taxon>Acereae</taxon>
        <taxon>Dipteronia</taxon>
    </lineage>
</organism>
<comment type="caution">
    <text evidence="10">The sequence shown here is derived from an EMBL/GenBank/DDBJ whole genome shotgun (WGS) entry which is preliminary data.</text>
</comment>
<dbReference type="SUPFAM" id="SSF47616">
    <property type="entry name" value="GST C-terminal domain-like"/>
    <property type="match status" value="1"/>
</dbReference>
<dbReference type="FunFam" id="1.20.1050.10:FF:000012">
    <property type="entry name" value="Tau class glutathione S-transferase"/>
    <property type="match status" value="1"/>
</dbReference>
<protein>
    <recommendedName>
        <fullName evidence="2">glutathione transferase</fullName>
        <ecNumber evidence="2">2.5.1.18</ecNumber>
    </recommendedName>
</protein>
<dbReference type="SFLD" id="SFLDG00358">
    <property type="entry name" value="Main_(cytGST)"/>
    <property type="match status" value="1"/>
</dbReference>
<dbReference type="PANTHER" id="PTHR11260">
    <property type="entry name" value="GLUTATHIONE S-TRANSFERASE, GST, SUPERFAMILY, GST DOMAIN CONTAINING"/>
    <property type="match status" value="1"/>
</dbReference>
<keyword evidence="5" id="KW-0808">Transferase</keyword>
<dbReference type="PANTHER" id="PTHR11260:SF775">
    <property type="entry name" value="GLUTATHIONE S-TRANSFERASE U10"/>
    <property type="match status" value="1"/>
</dbReference>
<dbReference type="CDD" id="cd03058">
    <property type="entry name" value="GST_N_Tau"/>
    <property type="match status" value="1"/>
</dbReference>
<comment type="similarity">
    <text evidence="6">Belongs to the GST superfamily. Tau family.</text>
</comment>
<feature type="domain" description="GST N-terminal" evidence="8">
    <location>
        <begin position="2"/>
        <end position="81"/>
    </location>
</feature>
<keyword evidence="3" id="KW-0963">Cytoplasm</keyword>
<evidence type="ECO:0000256" key="6">
    <source>
        <dbReference type="ARBA" id="ARBA00025743"/>
    </source>
</evidence>
<dbReference type="GO" id="GO:0004364">
    <property type="term" value="F:glutathione transferase activity"/>
    <property type="evidence" value="ECO:0007669"/>
    <property type="project" value="UniProtKB-EC"/>
</dbReference>
<evidence type="ECO:0000256" key="4">
    <source>
        <dbReference type="ARBA" id="ARBA00022575"/>
    </source>
</evidence>
<dbReference type="InterPro" id="IPR004046">
    <property type="entry name" value="GST_C"/>
</dbReference>
<dbReference type="GO" id="GO:0005829">
    <property type="term" value="C:cytosol"/>
    <property type="evidence" value="ECO:0007669"/>
    <property type="project" value="UniProtKB-SubCell"/>
</dbReference>
<dbReference type="SFLD" id="SFLDS00019">
    <property type="entry name" value="Glutathione_Transferase_(cytos"/>
    <property type="match status" value="1"/>
</dbReference>
<dbReference type="Pfam" id="PF02798">
    <property type="entry name" value="GST_N"/>
    <property type="match status" value="1"/>
</dbReference>
<dbReference type="SUPFAM" id="SSF52833">
    <property type="entry name" value="Thioredoxin-like"/>
    <property type="match status" value="1"/>
</dbReference>